<evidence type="ECO:0000256" key="3">
    <source>
        <dbReference type="ARBA" id="ARBA00022603"/>
    </source>
</evidence>
<evidence type="ECO:0000259" key="6">
    <source>
        <dbReference type="Pfam" id="PF00590"/>
    </source>
</evidence>
<dbReference type="PANTHER" id="PTHR43182:SF1">
    <property type="entry name" value="COBALT-PRECORRIN-7 C(5)-METHYLTRANSFERASE"/>
    <property type="match status" value="1"/>
</dbReference>
<keyword evidence="3 7" id="KW-0489">Methyltransferase</keyword>
<comment type="pathway">
    <text evidence="1">Cofactor biosynthesis; adenosylcobalamin biosynthesis.</text>
</comment>
<dbReference type="Gene3D" id="3.30.950.10">
    <property type="entry name" value="Methyltransferase, Cobalt-precorrin-4 Transmethylase, Domain 2"/>
    <property type="match status" value="1"/>
</dbReference>
<dbReference type="InterPro" id="IPR014008">
    <property type="entry name" value="Cbl_synth_MTase_CbiT"/>
</dbReference>
<feature type="domain" description="Tetrapyrrole methylase" evidence="6">
    <location>
        <begin position="17"/>
        <end position="201"/>
    </location>
</feature>
<keyword evidence="4 7" id="KW-0808">Transferase</keyword>
<dbReference type="InterPro" id="IPR000878">
    <property type="entry name" value="4pyrrol_Mease"/>
</dbReference>
<dbReference type="Pfam" id="PF01135">
    <property type="entry name" value="PCMT"/>
    <property type="match status" value="1"/>
</dbReference>
<reference evidence="7 8" key="2">
    <citation type="submission" date="2019-05" db="EMBL/GenBank/DDBJ databases">
        <authorList>
            <person name="Suflita J.M."/>
            <person name="Marks C.R."/>
        </authorList>
    </citation>
    <scope>NUCLEOTIDE SEQUENCE [LARGE SCALE GENOMIC DNA]</scope>
    <source>
        <strain evidence="7 8">ALDC</strain>
    </source>
</reference>
<evidence type="ECO:0000256" key="2">
    <source>
        <dbReference type="ARBA" id="ARBA00022573"/>
    </source>
</evidence>
<dbReference type="Pfam" id="PF00590">
    <property type="entry name" value="TP_methylase"/>
    <property type="match status" value="1"/>
</dbReference>
<dbReference type="InterPro" id="IPR014776">
    <property type="entry name" value="4pyrrole_Mease_sub2"/>
</dbReference>
<dbReference type="Gene3D" id="3.40.1010.10">
    <property type="entry name" value="Cobalt-precorrin-4 Transmethylase, Domain 1"/>
    <property type="match status" value="1"/>
</dbReference>
<dbReference type="GO" id="GO:0008276">
    <property type="term" value="F:protein methyltransferase activity"/>
    <property type="evidence" value="ECO:0007669"/>
    <property type="project" value="InterPro"/>
</dbReference>
<evidence type="ECO:0000256" key="5">
    <source>
        <dbReference type="ARBA" id="ARBA00022691"/>
    </source>
</evidence>
<dbReference type="NCBIfam" id="TIGR02467">
    <property type="entry name" value="CbiE"/>
    <property type="match status" value="1"/>
</dbReference>
<dbReference type="InterPro" id="IPR050714">
    <property type="entry name" value="Cobalamin_biosynth_MTase"/>
</dbReference>
<dbReference type="InterPro" id="IPR006365">
    <property type="entry name" value="Cbl_synth_CobL"/>
</dbReference>
<evidence type="ECO:0000313" key="8">
    <source>
        <dbReference type="Proteomes" id="UP000298602"/>
    </source>
</evidence>
<dbReference type="NCBIfam" id="TIGR02469">
    <property type="entry name" value="CbiT"/>
    <property type="match status" value="1"/>
</dbReference>
<accession>A0A4P8L418</accession>
<protein>
    <submittedName>
        <fullName evidence="7">Precorrin-6y C5,15-methyltransferase (Decarboxylating) subunit CbiE</fullName>
    </submittedName>
</protein>
<keyword evidence="8" id="KW-1185">Reference proteome</keyword>
<dbReference type="RefSeq" id="WP_137425000.1">
    <property type="nucleotide sequence ID" value="NZ_CP040098.1"/>
</dbReference>
<dbReference type="InterPro" id="IPR029063">
    <property type="entry name" value="SAM-dependent_MTases_sf"/>
</dbReference>
<dbReference type="Gene3D" id="3.40.50.150">
    <property type="entry name" value="Vaccinia Virus protein VP39"/>
    <property type="match status" value="1"/>
</dbReference>
<dbReference type="SUPFAM" id="SSF53335">
    <property type="entry name" value="S-adenosyl-L-methionine-dependent methyltransferases"/>
    <property type="match status" value="1"/>
</dbReference>
<dbReference type="KEGG" id="dax:FDQ92_11355"/>
<dbReference type="Proteomes" id="UP000298602">
    <property type="component" value="Chromosome"/>
</dbReference>
<dbReference type="AlphaFoldDB" id="A0A4P8L418"/>
<evidence type="ECO:0000256" key="1">
    <source>
        <dbReference type="ARBA" id="ARBA00004953"/>
    </source>
</evidence>
<dbReference type="PIRSF" id="PIRSF036428">
    <property type="entry name" value="CobL"/>
    <property type="match status" value="1"/>
</dbReference>
<dbReference type="EMBL" id="CP040098">
    <property type="protein sequence ID" value="QCQ22716.1"/>
    <property type="molecule type" value="Genomic_DNA"/>
</dbReference>
<proteinExistence type="predicted"/>
<keyword evidence="2" id="KW-0169">Cobalamin biosynthesis</keyword>
<dbReference type="InterPro" id="IPR035996">
    <property type="entry name" value="4pyrrol_Methylase_sf"/>
</dbReference>
<evidence type="ECO:0000256" key="4">
    <source>
        <dbReference type="ARBA" id="ARBA00022679"/>
    </source>
</evidence>
<dbReference type="CDD" id="cd11644">
    <property type="entry name" value="Precorrin-6Y-MT"/>
    <property type="match status" value="1"/>
</dbReference>
<dbReference type="GO" id="GO:0032259">
    <property type="term" value="P:methylation"/>
    <property type="evidence" value="ECO:0007669"/>
    <property type="project" value="UniProtKB-KW"/>
</dbReference>
<organism evidence="7 8">
    <name type="scientific">Desulfoglaeba alkanexedens ALDC</name>
    <dbReference type="NCBI Taxonomy" id="980445"/>
    <lineage>
        <taxon>Bacteria</taxon>
        <taxon>Pseudomonadati</taxon>
        <taxon>Thermodesulfobacteriota</taxon>
        <taxon>Syntrophobacteria</taxon>
        <taxon>Syntrophobacterales</taxon>
        <taxon>Syntrophobacteraceae</taxon>
        <taxon>Desulfoglaeba</taxon>
    </lineage>
</organism>
<dbReference type="InterPro" id="IPR014777">
    <property type="entry name" value="4pyrrole_Mease_sub1"/>
</dbReference>
<reference evidence="7 8" key="1">
    <citation type="submission" date="2019-05" db="EMBL/GenBank/DDBJ databases">
        <title>The Complete Genome Sequence of the n-alkane-degrading Desulfoglaeba alkanexedens ALDC reveals multiple alkylsuccinate synthase gene clusters.</title>
        <authorList>
            <person name="Callaghan A.V."/>
            <person name="Davidova I.A."/>
            <person name="Duncan K.E."/>
            <person name="Morris B."/>
            <person name="McInerney M.J."/>
        </authorList>
    </citation>
    <scope>NUCLEOTIDE SEQUENCE [LARGE SCALE GENOMIC DNA]</scope>
    <source>
        <strain evidence="7 8">ALDC</strain>
    </source>
</reference>
<evidence type="ECO:0000313" key="7">
    <source>
        <dbReference type="EMBL" id="QCQ22716.1"/>
    </source>
</evidence>
<dbReference type="OrthoDB" id="9787825at2"/>
<dbReference type="UniPathway" id="UPA00148"/>
<dbReference type="GO" id="GO:0009236">
    <property type="term" value="P:cobalamin biosynthetic process"/>
    <property type="evidence" value="ECO:0007669"/>
    <property type="project" value="UniProtKB-UniPathway"/>
</dbReference>
<sequence length="427" mass="45858">MRDVPSASGPKAWSPPRVVLAGVGMAPADVTARVREWLERAEVLAGGKRHLEWFADLPAEKIPLISPMDESLRRIVAVSSQRKTAVLASGDPLFFGIGRRLVERLGPERLITFPNVTAVQALFSRLGLPWDGVAVRSLHGRDDRSWLRVLRDTGKLALYTDAVRSPAAVARELLEAGMTDCDLAVGEDLGLPAERVRWMSAREASESDFSPLNVMAIIRRPEAAVRGEGALEALEPVFGLPDEAFHHRYGLITKMEIRSVVLAKLGLIPGLVLWDLGAGSGSVAVEAARTVRLAGVFAVEKRTERVEDIRANVRRLALGDVTVICGDAVEAVAELPDPDRVFIGGSGGRLEALLAAAASRLRVGGRMVVTAATLETVETARSFFARRGFACDITQIQVNRSSPIGSATRFEPLNPVFIVTAASAASG</sequence>
<keyword evidence="5" id="KW-0949">S-adenosyl-L-methionine</keyword>
<dbReference type="InterPro" id="IPR012818">
    <property type="entry name" value="CbiE"/>
</dbReference>
<dbReference type="SUPFAM" id="SSF53790">
    <property type="entry name" value="Tetrapyrrole methylase"/>
    <property type="match status" value="1"/>
</dbReference>
<gene>
    <name evidence="7" type="primary">cbiE</name>
    <name evidence="7" type="ORF">FDQ92_11355</name>
</gene>
<name>A0A4P8L418_9BACT</name>
<dbReference type="PANTHER" id="PTHR43182">
    <property type="entry name" value="COBALT-PRECORRIN-6B C(15)-METHYLTRANSFERASE (DECARBOXYLATING)"/>
    <property type="match status" value="1"/>
</dbReference>